<evidence type="ECO:0000256" key="6">
    <source>
        <dbReference type="ARBA" id="ARBA00022840"/>
    </source>
</evidence>
<dbReference type="SMART" id="SM01211">
    <property type="entry name" value="GATase_5"/>
    <property type="match status" value="1"/>
</dbReference>
<sequence>MRRQDIKVCILRVGGTNCDEETMLAFADLGVQAEVVHMNYLLSGKRKLEDYHILVFPGGFSYGDHVRAGAIWGKKVVTKLGENLAKFIEEEKAVLGICNGFQVLVETGLLPGFDGIYEKSEVVLATNTSARYECRWVFLRAEPSICKLLKNLEKRMLLKMPIGHGEGRFLARDDVLRKLVNQKQITFKYVMPNGSDANGVYPYNPNGSALDIAGICNSKGNVMGLMPHPERAYFGWQFPDWTGKEIVQEYGDGRLVLESIVKYVEEDF</sequence>
<comment type="subunit">
    <text evidence="8">Part of the FGAM synthase complex composed of 1 PurL, 1 PurQ and 2 PurS subunits.</text>
</comment>
<keyword evidence="1 8" id="KW-0963">Cytoplasm</keyword>
<dbReference type="GO" id="GO:0005524">
    <property type="term" value="F:ATP binding"/>
    <property type="evidence" value="ECO:0007669"/>
    <property type="project" value="UniProtKB-KW"/>
</dbReference>
<feature type="active site" description="Nucleophile" evidence="8">
    <location>
        <position position="98"/>
    </location>
</feature>
<dbReference type="GO" id="GO:0004359">
    <property type="term" value="F:glutaminase activity"/>
    <property type="evidence" value="ECO:0007669"/>
    <property type="project" value="UniProtKB-EC"/>
</dbReference>
<evidence type="ECO:0000256" key="7">
    <source>
        <dbReference type="ARBA" id="ARBA00022962"/>
    </source>
</evidence>
<dbReference type="PIRSF" id="PIRSF001586">
    <property type="entry name" value="FGAM_synth_I"/>
    <property type="match status" value="1"/>
</dbReference>
<comment type="function">
    <text evidence="8">Part of the phosphoribosylformylglycinamidine synthase complex involved in the purines biosynthetic pathway. Catalyzes the ATP-dependent conversion of formylglycinamide ribonucleotide (FGAR) and glutamine to yield formylglycinamidine ribonucleotide (FGAM) and glutamate. The FGAM synthase complex is composed of three subunits. PurQ produces an ammonia molecule by converting glutamine to glutamate. PurL transfers the ammonia molecule to FGAR to form FGAM in an ATP-dependent manner. PurS interacts with PurQ and PurL and is thought to assist in the transfer of the ammonia molecule from PurQ to PurL.</text>
</comment>
<comment type="pathway">
    <text evidence="8">Purine metabolism; IMP biosynthesis via de novo pathway; 5-amino-1-(5-phospho-D-ribosyl)imidazole from N(2)-formyl-N(1)-(5-phospho-D-ribosyl)glycinamide: step 1/2.</text>
</comment>
<evidence type="ECO:0000256" key="1">
    <source>
        <dbReference type="ARBA" id="ARBA00022490"/>
    </source>
</evidence>
<keyword evidence="5 8" id="KW-0378">Hydrolase</keyword>
<reference evidence="9 10" key="1">
    <citation type="submission" date="2018-06" db="EMBL/GenBank/DDBJ databases">
        <title>Extensive metabolic versatility and redundancy in microbially diverse, dynamic hydrothermal sediments.</title>
        <authorList>
            <person name="Dombrowski N."/>
            <person name="Teske A."/>
            <person name="Baker B.J."/>
        </authorList>
    </citation>
    <scope>NUCLEOTIDE SEQUENCE [LARGE SCALE GENOMIC DNA]</scope>
    <source>
        <strain evidence="9">B34_G17</strain>
    </source>
</reference>
<keyword evidence="4 8" id="KW-0658">Purine biosynthesis</keyword>
<dbReference type="GO" id="GO:0006189">
    <property type="term" value="P:'de novo' IMP biosynthetic process"/>
    <property type="evidence" value="ECO:0007669"/>
    <property type="project" value="UniProtKB-UniRule"/>
</dbReference>
<comment type="catalytic activity">
    <reaction evidence="8">
        <text>N(2)-formyl-N(1)-(5-phospho-beta-D-ribosyl)glycinamide + L-glutamine + ATP + H2O = 2-formamido-N(1)-(5-O-phospho-beta-D-ribosyl)acetamidine + L-glutamate + ADP + phosphate + H(+)</text>
        <dbReference type="Rhea" id="RHEA:17129"/>
        <dbReference type="ChEBI" id="CHEBI:15377"/>
        <dbReference type="ChEBI" id="CHEBI:15378"/>
        <dbReference type="ChEBI" id="CHEBI:29985"/>
        <dbReference type="ChEBI" id="CHEBI:30616"/>
        <dbReference type="ChEBI" id="CHEBI:43474"/>
        <dbReference type="ChEBI" id="CHEBI:58359"/>
        <dbReference type="ChEBI" id="CHEBI:147286"/>
        <dbReference type="ChEBI" id="CHEBI:147287"/>
        <dbReference type="ChEBI" id="CHEBI:456216"/>
        <dbReference type="EC" id="6.3.5.3"/>
    </reaction>
</comment>
<feature type="active site" evidence="8">
    <location>
        <position position="228"/>
    </location>
</feature>
<dbReference type="AlphaFoldDB" id="A0A497EVL2"/>
<dbReference type="PROSITE" id="PS51273">
    <property type="entry name" value="GATASE_TYPE_1"/>
    <property type="match status" value="1"/>
</dbReference>
<dbReference type="GO" id="GO:0004642">
    <property type="term" value="F:phosphoribosylformylglycinamidine synthase activity"/>
    <property type="evidence" value="ECO:0007669"/>
    <property type="project" value="UniProtKB-UniRule"/>
</dbReference>
<evidence type="ECO:0000256" key="2">
    <source>
        <dbReference type="ARBA" id="ARBA00022598"/>
    </source>
</evidence>
<feature type="active site" evidence="8">
    <location>
        <position position="230"/>
    </location>
</feature>
<evidence type="ECO:0000313" key="9">
    <source>
        <dbReference type="EMBL" id="RLE50770.1"/>
    </source>
</evidence>
<gene>
    <name evidence="8" type="primary">purQ</name>
    <name evidence="9" type="ORF">DRJ33_07180</name>
</gene>
<dbReference type="CDD" id="cd01740">
    <property type="entry name" value="GATase1_FGAR_AT"/>
    <property type="match status" value="1"/>
</dbReference>
<name>A0A497EVL2_9CREN</name>
<dbReference type="Proteomes" id="UP000272051">
    <property type="component" value="Unassembled WGS sequence"/>
</dbReference>
<accession>A0A497EVL2</accession>
<evidence type="ECO:0000256" key="4">
    <source>
        <dbReference type="ARBA" id="ARBA00022755"/>
    </source>
</evidence>
<comment type="catalytic activity">
    <reaction evidence="8">
        <text>L-glutamine + H2O = L-glutamate + NH4(+)</text>
        <dbReference type="Rhea" id="RHEA:15889"/>
        <dbReference type="ChEBI" id="CHEBI:15377"/>
        <dbReference type="ChEBI" id="CHEBI:28938"/>
        <dbReference type="ChEBI" id="CHEBI:29985"/>
        <dbReference type="ChEBI" id="CHEBI:58359"/>
        <dbReference type="EC" id="3.5.1.2"/>
    </reaction>
</comment>
<comment type="subcellular location">
    <subcellularLocation>
        <location evidence="8">Cytoplasm</location>
    </subcellularLocation>
</comment>
<dbReference type="InterPro" id="IPR029062">
    <property type="entry name" value="Class_I_gatase-like"/>
</dbReference>
<dbReference type="EC" id="3.5.1.2" evidence="8"/>
<dbReference type="EMBL" id="QMQX01000160">
    <property type="protein sequence ID" value="RLE50770.1"/>
    <property type="molecule type" value="Genomic_DNA"/>
</dbReference>
<evidence type="ECO:0000256" key="5">
    <source>
        <dbReference type="ARBA" id="ARBA00022801"/>
    </source>
</evidence>
<dbReference type="NCBIfam" id="NF002252">
    <property type="entry name" value="PRK01175.1"/>
    <property type="match status" value="1"/>
</dbReference>
<protein>
    <recommendedName>
        <fullName evidence="8">Phosphoribosylformylglycinamidine synthase subunit PurQ</fullName>
        <shortName evidence="8">FGAM synthase</shortName>
        <ecNumber evidence="8">6.3.5.3</ecNumber>
    </recommendedName>
    <alternativeName>
        <fullName evidence="8">Formylglycinamide ribonucleotide amidotransferase subunit I</fullName>
        <shortName evidence="8">FGAR amidotransferase I</shortName>
        <shortName evidence="8">FGAR-AT I</shortName>
    </alternativeName>
    <alternativeName>
        <fullName evidence="8">Glutaminase PurQ</fullName>
        <ecNumber evidence="8">3.5.1.2</ecNumber>
    </alternativeName>
    <alternativeName>
        <fullName evidence="8">Phosphoribosylformylglycinamidine synthase subunit I</fullName>
    </alternativeName>
</protein>
<evidence type="ECO:0000256" key="3">
    <source>
        <dbReference type="ARBA" id="ARBA00022741"/>
    </source>
</evidence>
<dbReference type="NCBIfam" id="TIGR01737">
    <property type="entry name" value="FGAM_synth_I"/>
    <property type="match status" value="1"/>
</dbReference>
<keyword evidence="6 8" id="KW-0067">ATP-binding</keyword>
<proteinExistence type="inferred from homology"/>
<keyword evidence="3 8" id="KW-0547">Nucleotide-binding</keyword>
<dbReference type="Pfam" id="PF13507">
    <property type="entry name" value="GATase_5"/>
    <property type="match status" value="1"/>
</dbReference>
<dbReference type="UniPathway" id="UPA00074">
    <property type="reaction ID" value="UER00128"/>
</dbReference>
<dbReference type="PANTHER" id="PTHR10099:SF1">
    <property type="entry name" value="PHOSPHORIBOSYLFORMYLGLYCINAMIDINE SYNTHASE"/>
    <property type="match status" value="1"/>
</dbReference>
<dbReference type="HAMAP" id="MF_00421">
    <property type="entry name" value="PurQ"/>
    <property type="match status" value="1"/>
</dbReference>
<keyword evidence="7 8" id="KW-0315">Glutamine amidotransferase</keyword>
<evidence type="ECO:0000256" key="8">
    <source>
        <dbReference type="HAMAP-Rule" id="MF_00421"/>
    </source>
</evidence>
<comment type="caution">
    <text evidence="9">The sequence shown here is derived from an EMBL/GenBank/DDBJ whole genome shotgun (WGS) entry which is preliminary data.</text>
</comment>
<dbReference type="Gene3D" id="3.40.50.880">
    <property type="match status" value="1"/>
</dbReference>
<organism evidence="9 10">
    <name type="scientific">Thermoproteota archaeon</name>
    <dbReference type="NCBI Taxonomy" id="2056631"/>
    <lineage>
        <taxon>Archaea</taxon>
        <taxon>Thermoproteota</taxon>
    </lineage>
</organism>
<evidence type="ECO:0000313" key="10">
    <source>
        <dbReference type="Proteomes" id="UP000272051"/>
    </source>
</evidence>
<dbReference type="InterPro" id="IPR010075">
    <property type="entry name" value="PRibForGlyAmidine_synth_PurQ"/>
</dbReference>
<dbReference type="PANTHER" id="PTHR10099">
    <property type="entry name" value="PHOSPHORIBOSYLFORMYLGLYCINAMIDINE SYNTHASE"/>
    <property type="match status" value="1"/>
</dbReference>
<keyword evidence="2 8" id="KW-0436">Ligase</keyword>
<dbReference type="GO" id="GO:0005737">
    <property type="term" value="C:cytoplasm"/>
    <property type="evidence" value="ECO:0007669"/>
    <property type="project" value="UniProtKB-SubCell"/>
</dbReference>
<dbReference type="SUPFAM" id="SSF52317">
    <property type="entry name" value="Class I glutamine amidotransferase-like"/>
    <property type="match status" value="1"/>
</dbReference>
<dbReference type="EC" id="6.3.5.3" evidence="8"/>